<feature type="compositionally biased region" description="Low complexity" evidence="1">
    <location>
        <begin position="131"/>
        <end position="140"/>
    </location>
</feature>
<feature type="region of interest" description="Disordered" evidence="1">
    <location>
        <begin position="121"/>
        <end position="150"/>
    </location>
</feature>
<dbReference type="RefSeq" id="XP_011418380.2">
    <property type="nucleotide sequence ID" value="XM_011420078.4"/>
</dbReference>
<protein>
    <submittedName>
        <fullName evidence="3">Uncharacterized protein</fullName>
    </submittedName>
</protein>
<feature type="signal peptide" evidence="2">
    <location>
        <begin position="1"/>
        <end position="22"/>
    </location>
</feature>
<dbReference type="KEGG" id="crg:105321685"/>
<organism evidence="3 4">
    <name type="scientific">Magallana gigas</name>
    <name type="common">Pacific oyster</name>
    <name type="synonym">Crassostrea gigas</name>
    <dbReference type="NCBI Taxonomy" id="29159"/>
    <lineage>
        <taxon>Eukaryota</taxon>
        <taxon>Metazoa</taxon>
        <taxon>Spiralia</taxon>
        <taxon>Lophotrochozoa</taxon>
        <taxon>Mollusca</taxon>
        <taxon>Bivalvia</taxon>
        <taxon>Autobranchia</taxon>
        <taxon>Pteriomorphia</taxon>
        <taxon>Ostreida</taxon>
        <taxon>Ostreoidea</taxon>
        <taxon>Ostreidae</taxon>
        <taxon>Magallana</taxon>
    </lineage>
</organism>
<feature type="chain" id="PRO_5036465685" evidence="2">
    <location>
        <begin position="23"/>
        <end position="150"/>
    </location>
</feature>
<sequence>MSLDTLWSLSLVACSLILTVQGGYEGSSKGRYDDRPRVGYDDRVRVGYEGRPRVMLGETPLAGIIRPVPLGSLVPTFHSQCCPCPAVNRIYPDRYHVINGNQAPPPLIDLPSFNAGAPFLLSPPSKPVPVPSEVEPTPESNEGPNGGGDR</sequence>
<dbReference type="EnsemblMetazoa" id="G24316.1">
    <property type="protein sequence ID" value="G24316.1:cds"/>
    <property type="gene ID" value="G24316"/>
</dbReference>
<evidence type="ECO:0000313" key="4">
    <source>
        <dbReference type="Proteomes" id="UP000005408"/>
    </source>
</evidence>
<keyword evidence="2" id="KW-0732">Signal</keyword>
<reference evidence="3" key="1">
    <citation type="submission" date="2022-08" db="UniProtKB">
        <authorList>
            <consortium name="EnsemblMetazoa"/>
        </authorList>
    </citation>
    <scope>IDENTIFICATION</scope>
    <source>
        <strain evidence="3">05x7-T-G4-1.051#20</strain>
    </source>
</reference>
<dbReference type="Proteomes" id="UP000005408">
    <property type="component" value="Unassembled WGS sequence"/>
</dbReference>
<dbReference type="GeneID" id="105321685"/>
<evidence type="ECO:0000256" key="2">
    <source>
        <dbReference type="SAM" id="SignalP"/>
    </source>
</evidence>
<dbReference type="AlphaFoldDB" id="A0A8W8KRS5"/>
<proteinExistence type="predicted"/>
<accession>A0A8W8KRS5</accession>
<keyword evidence="4" id="KW-1185">Reference proteome</keyword>
<evidence type="ECO:0000256" key="1">
    <source>
        <dbReference type="SAM" id="MobiDB-lite"/>
    </source>
</evidence>
<evidence type="ECO:0000313" key="3">
    <source>
        <dbReference type="EnsemblMetazoa" id="G24316.1:cds"/>
    </source>
</evidence>
<name>A0A8W8KRS5_MAGGI</name>